<accession>A0ABQ8TZ93</accession>
<organism evidence="1 2">
    <name type="scientific">Periplaneta americana</name>
    <name type="common">American cockroach</name>
    <name type="synonym">Blatta americana</name>
    <dbReference type="NCBI Taxonomy" id="6978"/>
    <lineage>
        <taxon>Eukaryota</taxon>
        <taxon>Metazoa</taxon>
        <taxon>Ecdysozoa</taxon>
        <taxon>Arthropoda</taxon>
        <taxon>Hexapoda</taxon>
        <taxon>Insecta</taxon>
        <taxon>Pterygota</taxon>
        <taxon>Neoptera</taxon>
        <taxon>Polyneoptera</taxon>
        <taxon>Dictyoptera</taxon>
        <taxon>Blattodea</taxon>
        <taxon>Blattoidea</taxon>
        <taxon>Blattidae</taxon>
        <taxon>Blattinae</taxon>
        <taxon>Periplaneta</taxon>
    </lineage>
</organism>
<dbReference type="EMBL" id="JAJSOF020000001">
    <property type="protein sequence ID" value="KAJ4452066.1"/>
    <property type="molecule type" value="Genomic_DNA"/>
</dbReference>
<keyword evidence="2" id="KW-1185">Reference proteome</keyword>
<protein>
    <submittedName>
        <fullName evidence="1">Uncharacterized protein</fullName>
    </submittedName>
</protein>
<sequence>MFTESGAPRIKMAFNSCIFEHRSSLPSKETLRGHSDSSFRLWGHLKSLVYSSPVPDLESFRNRIVACSEDIRNTPGVWDRVRRSMRHRCECRFLGEIIAAPKILLCNSSTDDLVGIRESDADRKRNHISETHYTLQCIFHCLKTSNATAADVFCFNTDLVFSDVFSAGNVYIACLIGVSIRKFLNKLRTCPAFRLPILGSHVVRMSVHRFALSRITCPAHFFFSLSASLLRL</sequence>
<reference evidence="1 2" key="1">
    <citation type="journal article" date="2022" name="Allergy">
        <title>Genome assembly and annotation of Periplaneta americana reveal a comprehensive cockroach allergen profile.</title>
        <authorList>
            <person name="Wang L."/>
            <person name="Xiong Q."/>
            <person name="Saelim N."/>
            <person name="Wang L."/>
            <person name="Nong W."/>
            <person name="Wan A.T."/>
            <person name="Shi M."/>
            <person name="Liu X."/>
            <person name="Cao Q."/>
            <person name="Hui J.H.L."/>
            <person name="Sookrung N."/>
            <person name="Leung T.F."/>
            <person name="Tungtrongchitr A."/>
            <person name="Tsui S.K.W."/>
        </authorList>
    </citation>
    <scope>NUCLEOTIDE SEQUENCE [LARGE SCALE GENOMIC DNA]</scope>
    <source>
        <strain evidence="1">PWHHKU_190912</strain>
    </source>
</reference>
<name>A0ABQ8TZ93_PERAM</name>
<gene>
    <name evidence="1" type="ORF">ANN_03582</name>
</gene>
<evidence type="ECO:0000313" key="2">
    <source>
        <dbReference type="Proteomes" id="UP001148838"/>
    </source>
</evidence>
<dbReference type="Proteomes" id="UP001148838">
    <property type="component" value="Unassembled WGS sequence"/>
</dbReference>
<comment type="caution">
    <text evidence="1">The sequence shown here is derived from an EMBL/GenBank/DDBJ whole genome shotgun (WGS) entry which is preliminary data.</text>
</comment>
<evidence type="ECO:0000313" key="1">
    <source>
        <dbReference type="EMBL" id="KAJ4452066.1"/>
    </source>
</evidence>
<proteinExistence type="predicted"/>